<dbReference type="Gene3D" id="1.20.5.1930">
    <property type="match status" value="1"/>
</dbReference>
<dbReference type="InterPro" id="IPR050482">
    <property type="entry name" value="Sensor_HK_TwoCompSys"/>
</dbReference>
<dbReference type="GO" id="GO:0000155">
    <property type="term" value="F:phosphorelay sensor kinase activity"/>
    <property type="evidence" value="ECO:0007669"/>
    <property type="project" value="InterPro"/>
</dbReference>
<dbReference type="AlphaFoldDB" id="A0A1G9MVH8"/>
<dbReference type="SMART" id="SM00387">
    <property type="entry name" value="HATPase_c"/>
    <property type="match status" value="1"/>
</dbReference>
<keyword evidence="4" id="KW-0812">Transmembrane</keyword>
<dbReference type="InterPro" id="IPR005467">
    <property type="entry name" value="His_kinase_dom"/>
</dbReference>
<dbReference type="InterPro" id="IPR011712">
    <property type="entry name" value="Sig_transdc_His_kin_sub3_dim/P"/>
</dbReference>
<dbReference type="Pfam" id="PF02518">
    <property type="entry name" value="HATPase_c"/>
    <property type="match status" value="1"/>
</dbReference>
<keyword evidence="4" id="KW-0472">Membrane</keyword>
<evidence type="ECO:0000256" key="4">
    <source>
        <dbReference type="SAM" id="Phobius"/>
    </source>
</evidence>
<feature type="transmembrane region" description="Helical" evidence="4">
    <location>
        <begin position="35"/>
        <end position="54"/>
    </location>
</feature>
<evidence type="ECO:0000256" key="2">
    <source>
        <dbReference type="ARBA" id="ARBA00022777"/>
    </source>
</evidence>
<gene>
    <name evidence="6" type="ORF">SAMN05660860_01269</name>
</gene>
<proteinExistence type="predicted"/>
<evidence type="ECO:0000259" key="5">
    <source>
        <dbReference type="PROSITE" id="PS50109"/>
    </source>
</evidence>
<dbReference type="Gene3D" id="3.30.565.10">
    <property type="entry name" value="Histidine kinase-like ATPase, C-terminal domain"/>
    <property type="match status" value="1"/>
</dbReference>
<dbReference type="GO" id="GO:0016020">
    <property type="term" value="C:membrane"/>
    <property type="evidence" value="ECO:0007669"/>
    <property type="project" value="InterPro"/>
</dbReference>
<feature type="domain" description="Histidine kinase" evidence="5">
    <location>
        <begin position="121"/>
        <end position="318"/>
    </location>
</feature>
<dbReference type="InterPro" id="IPR003594">
    <property type="entry name" value="HATPase_dom"/>
</dbReference>
<dbReference type="GO" id="GO:0046983">
    <property type="term" value="F:protein dimerization activity"/>
    <property type="evidence" value="ECO:0007669"/>
    <property type="project" value="InterPro"/>
</dbReference>
<sequence length="321" mass="35374">MKARASIARGIPVEVSPGETRMPAGLPLGLAPGRVAAVFAAAVLVGQLGVHLLLDLLPALTPWARPFVDFSVLLMLILISAYVFFYRPLCRARQEVAEGARLHNRQIVQAIEGERERLARDLHDDAGQYLTALKLAVATLERTPGAENPEILGQTRRLEQLIDQTRERVHEVVIRLRPPELAEKDLVGVLQALVVQCAQRFPQSRINFSSSGCRRRYDLEVETALYRVCQEGLCNAVRHGRSEEIVVDLLCRQGALQLRIQDNGAGFDCNDNQTRRDVFAGVGLVGMRERLAAVDGKLSIESVPGQGTLVEAWIPVGKGRK</sequence>
<dbReference type="PANTHER" id="PTHR24421">
    <property type="entry name" value="NITRATE/NITRITE SENSOR PROTEIN NARX-RELATED"/>
    <property type="match status" value="1"/>
</dbReference>
<dbReference type="EMBL" id="FNGU01000002">
    <property type="protein sequence ID" value="SDL78282.1"/>
    <property type="molecule type" value="Genomic_DNA"/>
</dbReference>
<keyword evidence="1" id="KW-0808">Transferase</keyword>
<evidence type="ECO:0000256" key="1">
    <source>
        <dbReference type="ARBA" id="ARBA00022679"/>
    </source>
</evidence>
<evidence type="ECO:0000313" key="7">
    <source>
        <dbReference type="Proteomes" id="UP000182146"/>
    </source>
</evidence>
<protein>
    <submittedName>
        <fullName evidence="6">Signal transduction histidine kinase</fullName>
    </submittedName>
</protein>
<feature type="transmembrane region" description="Helical" evidence="4">
    <location>
        <begin position="66"/>
        <end position="85"/>
    </location>
</feature>
<dbReference type="Pfam" id="PF07730">
    <property type="entry name" value="HisKA_3"/>
    <property type="match status" value="1"/>
</dbReference>
<dbReference type="InterPro" id="IPR036890">
    <property type="entry name" value="HATPase_C_sf"/>
</dbReference>
<dbReference type="SUPFAM" id="SSF55874">
    <property type="entry name" value="ATPase domain of HSP90 chaperone/DNA topoisomerase II/histidine kinase"/>
    <property type="match status" value="1"/>
</dbReference>
<dbReference type="Proteomes" id="UP000182146">
    <property type="component" value="Unassembled WGS sequence"/>
</dbReference>
<evidence type="ECO:0000313" key="6">
    <source>
        <dbReference type="EMBL" id="SDL78282.1"/>
    </source>
</evidence>
<dbReference type="STRING" id="392333.SAMN05660860_01269"/>
<evidence type="ECO:0000256" key="3">
    <source>
        <dbReference type="ARBA" id="ARBA00023012"/>
    </source>
</evidence>
<reference evidence="6 7" key="1">
    <citation type="submission" date="2016-10" db="EMBL/GenBank/DDBJ databases">
        <authorList>
            <person name="de Groot N.N."/>
        </authorList>
    </citation>
    <scope>NUCLEOTIDE SEQUENCE [LARGE SCALE GENOMIC DNA]</scope>
    <source>
        <strain evidence="6 7">DSM 17813</strain>
    </source>
</reference>
<dbReference type="PANTHER" id="PTHR24421:SF59">
    <property type="entry name" value="OXYGEN SENSOR HISTIDINE KINASE NREB"/>
    <property type="match status" value="1"/>
</dbReference>
<keyword evidence="3" id="KW-0902">Two-component regulatory system</keyword>
<keyword evidence="2 6" id="KW-0418">Kinase</keyword>
<organism evidence="6 7">
    <name type="scientific">Geoalkalibacter ferrihydriticus</name>
    <dbReference type="NCBI Taxonomy" id="392333"/>
    <lineage>
        <taxon>Bacteria</taxon>
        <taxon>Pseudomonadati</taxon>
        <taxon>Thermodesulfobacteriota</taxon>
        <taxon>Desulfuromonadia</taxon>
        <taxon>Desulfuromonadales</taxon>
        <taxon>Geoalkalibacteraceae</taxon>
        <taxon>Geoalkalibacter</taxon>
    </lineage>
</organism>
<dbReference type="PROSITE" id="PS50109">
    <property type="entry name" value="HIS_KIN"/>
    <property type="match status" value="1"/>
</dbReference>
<accession>A0A1G9MVH8</accession>
<name>A0A1G9MVH8_9BACT</name>
<keyword evidence="4" id="KW-1133">Transmembrane helix</keyword>
<dbReference type="CDD" id="cd16917">
    <property type="entry name" value="HATPase_UhpB-NarQ-NarX-like"/>
    <property type="match status" value="1"/>
</dbReference>